<dbReference type="OrthoDB" id="194443at2759"/>
<organism evidence="1 2">
    <name type="scientific">Passalora fulva</name>
    <name type="common">Tomato leaf mold</name>
    <name type="synonym">Cladosporium fulvum</name>
    <dbReference type="NCBI Taxonomy" id="5499"/>
    <lineage>
        <taxon>Eukaryota</taxon>
        <taxon>Fungi</taxon>
        <taxon>Dikarya</taxon>
        <taxon>Ascomycota</taxon>
        <taxon>Pezizomycotina</taxon>
        <taxon>Dothideomycetes</taxon>
        <taxon>Dothideomycetidae</taxon>
        <taxon>Mycosphaerellales</taxon>
        <taxon>Mycosphaerellaceae</taxon>
        <taxon>Fulvia</taxon>
    </lineage>
</organism>
<dbReference type="Proteomes" id="UP000756132">
    <property type="component" value="Chromosome 8"/>
</dbReference>
<evidence type="ECO:0000313" key="1">
    <source>
        <dbReference type="EMBL" id="UJO21052.1"/>
    </source>
</evidence>
<accession>A0A9Q8PEQ3</accession>
<name>A0A9Q8PEQ3_PASFU</name>
<proteinExistence type="predicted"/>
<dbReference type="RefSeq" id="XP_047765418.1">
    <property type="nucleotide sequence ID" value="XM_047910017.1"/>
</dbReference>
<reference evidence="1" key="1">
    <citation type="submission" date="2021-12" db="EMBL/GenBank/DDBJ databases">
        <authorList>
            <person name="Zaccaron A."/>
            <person name="Stergiopoulos I."/>
        </authorList>
    </citation>
    <scope>NUCLEOTIDE SEQUENCE</scope>
    <source>
        <strain evidence="1">Race5_Kim</strain>
    </source>
</reference>
<dbReference type="EMBL" id="CP090170">
    <property type="protein sequence ID" value="UJO21052.1"/>
    <property type="molecule type" value="Genomic_DNA"/>
</dbReference>
<sequence>MKSDTDLTKKTSECLIRIYINDQAEPYLIQQRLLQSASKLLGTDTRKEQGIRIECSKEDATCWRIILYWIVQHELPDDVQTEETDSWFDENHLIMCWLLADKYEIRSFQDEAMTTLMESFNRAGWDSMTVETILKVFKQTPRGSKLRELLAEHVVEIQKVEKYVHPLMAEYVEPHRGTEFYKLYKKKEKEWDSILGLPKWEHKFADANADFWKKYLYAPEKCNLLRFRGEEYVQGWRPGREYFGLDEV</sequence>
<keyword evidence="2" id="KW-1185">Reference proteome</keyword>
<dbReference type="AlphaFoldDB" id="A0A9Q8PEQ3"/>
<evidence type="ECO:0000313" key="2">
    <source>
        <dbReference type="Proteomes" id="UP000756132"/>
    </source>
</evidence>
<protein>
    <submittedName>
        <fullName evidence="1">Uncharacterized protein</fullName>
    </submittedName>
</protein>
<reference evidence="1" key="2">
    <citation type="journal article" date="2022" name="Microb. Genom.">
        <title>A chromosome-scale genome assembly of the tomato pathogen Cladosporium fulvum reveals a compartmentalized genome architecture and the presence of a dispensable chromosome.</title>
        <authorList>
            <person name="Zaccaron A.Z."/>
            <person name="Chen L.H."/>
            <person name="Samaras A."/>
            <person name="Stergiopoulos I."/>
        </authorList>
    </citation>
    <scope>NUCLEOTIDE SEQUENCE</scope>
    <source>
        <strain evidence="1">Race5_Kim</strain>
    </source>
</reference>
<dbReference type="KEGG" id="ffu:CLAFUR5_10869"/>
<dbReference type="GeneID" id="71990747"/>
<gene>
    <name evidence="1" type="ORF">CLAFUR5_10869</name>
</gene>